<evidence type="ECO:0000313" key="1">
    <source>
        <dbReference type="EMBL" id="VDO25867.1"/>
    </source>
</evidence>
<dbReference type="AlphaFoldDB" id="A0A0R3QPV9"/>
<reference evidence="1 2" key="2">
    <citation type="submission" date="2018-11" db="EMBL/GenBank/DDBJ databases">
        <authorList>
            <consortium name="Pathogen Informatics"/>
        </authorList>
    </citation>
    <scope>NUCLEOTIDE SEQUENCE [LARGE SCALE GENOMIC DNA]</scope>
</reference>
<organism evidence="3">
    <name type="scientific">Brugia timori</name>
    <dbReference type="NCBI Taxonomy" id="42155"/>
    <lineage>
        <taxon>Eukaryota</taxon>
        <taxon>Metazoa</taxon>
        <taxon>Ecdysozoa</taxon>
        <taxon>Nematoda</taxon>
        <taxon>Chromadorea</taxon>
        <taxon>Rhabditida</taxon>
        <taxon>Spirurina</taxon>
        <taxon>Spiruromorpha</taxon>
        <taxon>Filarioidea</taxon>
        <taxon>Onchocercidae</taxon>
        <taxon>Brugia</taxon>
    </lineage>
</organism>
<name>A0A0R3QPV9_9BILA</name>
<protein>
    <submittedName>
        <fullName evidence="3">MBF1 domain-containing protein</fullName>
    </submittedName>
</protein>
<dbReference type="Proteomes" id="UP000280834">
    <property type="component" value="Unassembled WGS sequence"/>
</dbReference>
<keyword evidence="2" id="KW-1185">Reference proteome</keyword>
<sequence>RPQTTPLVARRLIEGALGKRANVSAQQISNERKQLKDAKDLKQARAAVWEDGP</sequence>
<dbReference type="WBParaSite" id="BTMF_0000974401-mRNA-1">
    <property type="protein sequence ID" value="BTMF_0000974401-mRNA-1"/>
    <property type="gene ID" value="BTMF_0000974401"/>
</dbReference>
<gene>
    <name evidence="1" type="ORF">BTMF_LOCUS7795</name>
</gene>
<dbReference type="EMBL" id="UZAG01016095">
    <property type="protein sequence ID" value="VDO25867.1"/>
    <property type="molecule type" value="Genomic_DNA"/>
</dbReference>
<dbReference type="STRING" id="42155.A0A0R3QPV9"/>
<proteinExistence type="predicted"/>
<evidence type="ECO:0000313" key="2">
    <source>
        <dbReference type="Proteomes" id="UP000280834"/>
    </source>
</evidence>
<accession>A0A0R3QPV9</accession>
<reference evidence="3" key="1">
    <citation type="submission" date="2017-02" db="UniProtKB">
        <authorList>
            <consortium name="WormBaseParasite"/>
        </authorList>
    </citation>
    <scope>IDENTIFICATION</scope>
</reference>
<evidence type="ECO:0000313" key="3">
    <source>
        <dbReference type="WBParaSite" id="BTMF_0000974401-mRNA-1"/>
    </source>
</evidence>